<dbReference type="OrthoDB" id="9760950at2"/>
<evidence type="ECO:0000259" key="3">
    <source>
        <dbReference type="PROSITE" id="PS50893"/>
    </source>
</evidence>
<gene>
    <name evidence="4" type="ORF">SAMN04489758_12422</name>
</gene>
<dbReference type="GO" id="GO:0016887">
    <property type="term" value="F:ATP hydrolysis activity"/>
    <property type="evidence" value="ECO:0007669"/>
    <property type="project" value="InterPro"/>
</dbReference>
<feature type="domain" description="ABC transporter" evidence="3">
    <location>
        <begin position="4"/>
        <end position="213"/>
    </location>
</feature>
<dbReference type="AlphaFoldDB" id="A0A1I0G1C3"/>
<keyword evidence="2 4" id="KW-0067">ATP-binding</keyword>
<dbReference type="PROSITE" id="PS50893">
    <property type="entry name" value="ABC_TRANSPORTER_2"/>
    <property type="match status" value="2"/>
</dbReference>
<dbReference type="CDD" id="cd03221">
    <property type="entry name" value="ABCF_EF-3"/>
    <property type="match status" value="2"/>
</dbReference>
<dbReference type="GO" id="GO:0005524">
    <property type="term" value="F:ATP binding"/>
    <property type="evidence" value="ECO:0007669"/>
    <property type="project" value="UniProtKB-KW"/>
</dbReference>
<dbReference type="PROSITE" id="PS00211">
    <property type="entry name" value="ABC_TRANSPORTER_1"/>
    <property type="match status" value="2"/>
</dbReference>
<dbReference type="InterPro" id="IPR027417">
    <property type="entry name" value="P-loop_NTPase"/>
</dbReference>
<dbReference type="PANTHER" id="PTHR42855">
    <property type="entry name" value="ABC TRANSPORTER ATP-BINDING SUBUNIT"/>
    <property type="match status" value="1"/>
</dbReference>
<protein>
    <submittedName>
        <fullName evidence="4">Lincosamide and streptogramin A transport system ATP-binding/permease protein</fullName>
    </submittedName>
</protein>
<proteinExistence type="predicted"/>
<dbReference type="Gene3D" id="3.40.50.300">
    <property type="entry name" value="P-loop containing nucleotide triphosphate hydrolases"/>
    <property type="match status" value="2"/>
</dbReference>
<evidence type="ECO:0000256" key="2">
    <source>
        <dbReference type="ARBA" id="ARBA00022840"/>
    </source>
</evidence>
<feature type="domain" description="ABC transporter" evidence="3">
    <location>
        <begin position="309"/>
        <end position="491"/>
    </location>
</feature>
<evidence type="ECO:0000256" key="1">
    <source>
        <dbReference type="ARBA" id="ARBA00022741"/>
    </source>
</evidence>
<dbReference type="InterPro" id="IPR003593">
    <property type="entry name" value="AAA+_ATPase"/>
</dbReference>
<dbReference type="InterPro" id="IPR003439">
    <property type="entry name" value="ABC_transporter-like_ATP-bd"/>
</dbReference>
<keyword evidence="1" id="KW-0547">Nucleotide-binding</keyword>
<accession>A0A1I0G1C3</accession>
<dbReference type="Proteomes" id="UP000198558">
    <property type="component" value="Unassembled WGS sequence"/>
</dbReference>
<dbReference type="RefSeq" id="WP_092354777.1">
    <property type="nucleotide sequence ID" value="NZ_CAOQEF010000001.1"/>
</dbReference>
<keyword evidence="5" id="KW-1185">Reference proteome</keyword>
<evidence type="ECO:0000313" key="4">
    <source>
        <dbReference type="EMBL" id="SET64353.1"/>
    </source>
</evidence>
<dbReference type="PANTHER" id="PTHR42855:SF2">
    <property type="entry name" value="DRUG RESISTANCE ABC TRANSPORTER,ATP-BINDING PROTEIN"/>
    <property type="match status" value="1"/>
</dbReference>
<dbReference type="NCBIfam" id="NF000355">
    <property type="entry name" value="ribo_prot_ABC_F"/>
    <property type="match status" value="1"/>
</dbReference>
<dbReference type="EMBL" id="FOIN01000024">
    <property type="protein sequence ID" value="SET64353.1"/>
    <property type="molecule type" value="Genomic_DNA"/>
</dbReference>
<dbReference type="SMART" id="SM00382">
    <property type="entry name" value="AAA"/>
    <property type="match status" value="2"/>
</dbReference>
<evidence type="ECO:0000313" key="5">
    <source>
        <dbReference type="Proteomes" id="UP000198558"/>
    </source>
</evidence>
<dbReference type="InterPro" id="IPR051309">
    <property type="entry name" value="ABCF_ATPase"/>
</dbReference>
<reference evidence="5" key="1">
    <citation type="submission" date="2016-10" db="EMBL/GenBank/DDBJ databases">
        <authorList>
            <person name="Varghese N."/>
            <person name="Submissions S."/>
        </authorList>
    </citation>
    <scope>NUCLEOTIDE SEQUENCE [LARGE SCALE GENOMIC DNA]</scope>
    <source>
        <strain evidence="5">DSM 1551</strain>
    </source>
</reference>
<dbReference type="Pfam" id="PF00005">
    <property type="entry name" value="ABC_tran"/>
    <property type="match status" value="2"/>
</dbReference>
<sequence>MGLLEVKNLSFGYDNQIEYVFENISFQIDTNWKLGLIGRNGRGKTTLLKLFMGKYKYQGFITSNYIFDYFPYEITNDKKKTIDIIDDIVNELELWQLERELSLLEVKTTVLYQDFNTLSKGEQTKVLLAILFLKPHDFILIDEPTNHLDYHGREILSNYLRKKKSFILVSHDRNFLDNCIDHVLAINRNNIELIKGDFSLWYELKNNQDQLELQKNNQLRKDINRLKYAAKQNEEWSNKVEASKNVKISGLKPDKGYVGHKAAKMMKRSKNIERRQTKAIEEKKKLLKNVEVIEKLKLSPLKYSKKCLCHLENIKITYGDKTVLEGVSFDINEGDRINISGKNGSGKTSIIKLIMSEDINYEGKIYLGTNMKIAYLYQDDSALSGSLDDYAHDYNLDISLFKAILRKLGFSRELFLQDIATYSKGQKKKVMLAGCLSQEAHLYILDEPLNYLDIFSRIQIQDLLLEFQPTVLFVEHDRYFCDQIKTKIVEI</sequence>
<dbReference type="GeneID" id="78288837"/>
<dbReference type="InterPro" id="IPR017871">
    <property type="entry name" value="ABC_transporter-like_CS"/>
</dbReference>
<name>A0A1I0G1C3_9FIRM</name>
<organism evidence="4 5">
    <name type="scientific">Thomasclavelia cocleata</name>
    <dbReference type="NCBI Taxonomy" id="69824"/>
    <lineage>
        <taxon>Bacteria</taxon>
        <taxon>Bacillati</taxon>
        <taxon>Bacillota</taxon>
        <taxon>Erysipelotrichia</taxon>
        <taxon>Erysipelotrichales</taxon>
        <taxon>Coprobacillaceae</taxon>
        <taxon>Thomasclavelia</taxon>
    </lineage>
</organism>
<dbReference type="SUPFAM" id="SSF52540">
    <property type="entry name" value="P-loop containing nucleoside triphosphate hydrolases"/>
    <property type="match status" value="2"/>
</dbReference>